<accession>A0ABQ7Q9B2</accession>
<dbReference type="Proteomes" id="UP000823941">
    <property type="component" value="Chromosome 21"/>
</dbReference>
<feature type="compositionally biased region" description="Polar residues" evidence="1">
    <location>
        <begin position="39"/>
        <end position="49"/>
    </location>
</feature>
<evidence type="ECO:0000313" key="3">
    <source>
        <dbReference type="EMBL" id="KAG7300533.1"/>
    </source>
</evidence>
<reference evidence="3 4" key="1">
    <citation type="submission" date="2021-06" db="EMBL/GenBank/DDBJ databases">
        <title>A haploid diamondback moth (Plutella xylostella L.) genome assembly resolves 31 chromosomes and identifies a diamide resistance mutation.</title>
        <authorList>
            <person name="Ward C.M."/>
            <person name="Perry K.D."/>
            <person name="Baker G."/>
            <person name="Powis K."/>
            <person name="Heckel D.G."/>
            <person name="Baxter S.W."/>
        </authorList>
    </citation>
    <scope>NUCLEOTIDE SEQUENCE [LARGE SCALE GENOMIC DNA]</scope>
    <source>
        <strain evidence="3 4">LV</strain>
        <tissue evidence="3">Single pupa</tissue>
    </source>
</reference>
<evidence type="ECO:0008006" key="5">
    <source>
        <dbReference type="Google" id="ProtNLM"/>
    </source>
</evidence>
<feature type="signal peptide" evidence="2">
    <location>
        <begin position="1"/>
        <end position="19"/>
    </location>
</feature>
<evidence type="ECO:0000256" key="2">
    <source>
        <dbReference type="SAM" id="SignalP"/>
    </source>
</evidence>
<dbReference type="EMBL" id="JAHIBW010000021">
    <property type="protein sequence ID" value="KAG7300533.1"/>
    <property type="molecule type" value="Genomic_DNA"/>
</dbReference>
<organism evidence="3 4">
    <name type="scientific">Plutella xylostella</name>
    <name type="common">Diamondback moth</name>
    <name type="synonym">Plutella maculipennis</name>
    <dbReference type="NCBI Taxonomy" id="51655"/>
    <lineage>
        <taxon>Eukaryota</taxon>
        <taxon>Metazoa</taxon>
        <taxon>Ecdysozoa</taxon>
        <taxon>Arthropoda</taxon>
        <taxon>Hexapoda</taxon>
        <taxon>Insecta</taxon>
        <taxon>Pterygota</taxon>
        <taxon>Neoptera</taxon>
        <taxon>Endopterygota</taxon>
        <taxon>Lepidoptera</taxon>
        <taxon>Glossata</taxon>
        <taxon>Ditrysia</taxon>
        <taxon>Yponomeutoidea</taxon>
        <taxon>Plutellidae</taxon>
        <taxon>Plutella</taxon>
    </lineage>
</organism>
<feature type="chain" id="PRO_5046147615" description="Secreted protein" evidence="2">
    <location>
        <begin position="20"/>
        <end position="80"/>
    </location>
</feature>
<keyword evidence="4" id="KW-1185">Reference proteome</keyword>
<proteinExistence type="predicted"/>
<comment type="caution">
    <text evidence="3">The sequence shown here is derived from an EMBL/GenBank/DDBJ whole genome shotgun (WGS) entry which is preliminary data.</text>
</comment>
<name>A0ABQ7Q9B2_PLUXY</name>
<feature type="region of interest" description="Disordered" evidence="1">
    <location>
        <begin position="24"/>
        <end position="52"/>
    </location>
</feature>
<keyword evidence="2" id="KW-0732">Signal</keyword>
<protein>
    <recommendedName>
        <fullName evidence="5">Secreted protein</fullName>
    </recommendedName>
</protein>
<evidence type="ECO:0000256" key="1">
    <source>
        <dbReference type="SAM" id="MobiDB-lite"/>
    </source>
</evidence>
<evidence type="ECO:0000313" key="4">
    <source>
        <dbReference type="Proteomes" id="UP000823941"/>
    </source>
</evidence>
<sequence>MNSPCVPMLVRMWWGAISASVLKATERPSPRKSPRTRVKTSTSVLNSRTAARPACASTLREVTPVIVTPAGSPVRTGRAV</sequence>
<gene>
    <name evidence="3" type="ORF">JYU34_016172</name>
</gene>